<keyword evidence="2" id="KW-1185">Reference proteome</keyword>
<proteinExistence type="predicted"/>
<evidence type="ECO:0008006" key="3">
    <source>
        <dbReference type="Google" id="ProtNLM"/>
    </source>
</evidence>
<reference evidence="2" key="2">
    <citation type="journal article" date="2018" name="Environ. Microbiol.">
        <title>Bloom of a denitrifying methanotroph, 'Candidatus Methylomirabilis limnetica', in a deep stratified lake.</title>
        <authorList>
            <person name="Graf J.S."/>
            <person name="Mayr M.J."/>
            <person name="Marchant H.K."/>
            <person name="Tienken D."/>
            <person name="Hach P.F."/>
            <person name="Brand A."/>
            <person name="Schubert C.J."/>
            <person name="Kuypers M.M."/>
            <person name="Milucka J."/>
        </authorList>
    </citation>
    <scope>NUCLEOTIDE SEQUENCE [LARGE SCALE GENOMIC DNA]</scope>
    <source>
        <strain evidence="2">Zug</strain>
    </source>
</reference>
<sequence length="232" mass="25931">MKSIKDTFETIHGIINALPVKVDMAVIGGYAVILHGVERTTLDVDFCLYSDLIRTSGTDAFFVLLKQHIPERFRAEVIQGSKVPEDPFKHDIIFLEDLRGEYPRMDLLIARYKWELEAIQGAEHLPGVSIPVLTKPHLAAMKLQATELKDADDVANLIRLMTEGEKAITFKLAERTGRDKKLACLLAPPEEEVREIPDELLWVLLGREVAQIRVVEPGAPLEVPPAHGGVTR</sequence>
<dbReference type="EMBL" id="NVQC01000029">
    <property type="protein sequence ID" value="PTL35156.1"/>
    <property type="molecule type" value="Genomic_DNA"/>
</dbReference>
<dbReference type="Proteomes" id="UP000241436">
    <property type="component" value="Unassembled WGS sequence"/>
</dbReference>
<name>A0A2T4TVL3_9BACT</name>
<evidence type="ECO:0000313" key="1">
    <source>
        <dbReference type="EMBL" id="PTL35156.1"/>
    </source>
</evidence>
<comment type="caution">
    <text evidence="1">The sequence shown here is derived from an EMBL/GenBank/DDBJ whole genome shotgun (WGS) entry which is preliminary data.</text>
</comment>
<dbReference type="AlphaFoldDB" id="A0A2T4TVL3"/>
<evidence type="ECO:0000313" key="2">
    <source>
        <dbReference type="Proteomes" id="UP000241436"/>
    </source>
</evidence>
<dbReference type="SUPFAM" id="SSF81301">
    <property type="entry name" value="Nucleotidyltransferase"/>
    <property type="match status" value="1"/>
</dbReference>
<dbReference type="InterPro" id="IPR043519">
    <property type="entry name" value="NT_sf"/>
</dbReference>
<reference evidence="1 2" key="1">
    <citation type="submission" date="2017-09" db="EMBL/GenBank/DDBJ databases">
        <title>Bloom of a denitrifying methanotroph, Candidatus Methylomirabilis limnetica, in a deep stratified lake.</title>
        <authorList>
            <person name="Graf J.S."/>
            <person name="Marchant H.K."/>
            <person name="Tienken D."/>
            <person name="Hach P.F."/>
            <person name="Brand A."/>
            <person name="Schubert C.J."/>
            <person name="Kuypers M.M."/>
            <person name="Milucka J."/>
        </authorList>
    </citation>
    <scope>NUCLEOTIDE SEQUENCE [LARGE SCALE GENOMIC DNA]</scope>
    <source>
        <strain evidence="1 2">Zug</strain>
    </source>
</reference>
<accession>A0A2T4TVL3</accession>
<gene>
    <name evidence="1" type="ORF">CLG94_11270</name>
</gene>
<dbReference type="OrthoDB" id="284878at2"/>
<organism evidence="1 2">
    <name type="scientific">Candidatus Methylomirabilis limnetica</name>
    <dbReference type="NCBI Taxonomy" id="2033718"/>
    <lineage>
        <taxon>Bacteria</taxon>
        <taxon>Candidatus Methylomirabilota</taxon>
        <taxon>Candidatus Methylomirabilia</taxon>
        <taxon>Candidatus Methylomirabilales</taxon>
        <taxon>Candidatus Methylomirabilaceae</taxon>
        <taxon>Candidatus Methylomirabilis</taxon>
    </lineage>
</organism>
<dbReference type="Gene3D" id="3.30.460.40">
    <property type="match status" value="1"/>
</dbReference>
<protein>
    <recommendedName>
        <fullName evidence="3">Nucleotidyl transferase AbiEii/AbiGii toxin family protein</fullName>
    </recommendedName>
</protein>
<dbReference type="RefSeq" id="WP_107563611.1">
    <property type="nucleotide sequence ID" value="NZ_NVQC01000029.1"/>
</dbReference>